<dbReference type="GO" id="GO:0051999">
    <property type="term" value="P:mannosyl-inositol phosphorylceramide biosynthetic process"/>
    <property type="evidence" value="ECO:0007669"/>
    <property type="project" value="TreeGrafter"/>
</dbReference>
<accession>A0A1I8HLV8</accession>
<dbReference type="Pfam" id="PF04488">
    <property type="entry name" value="Gly_transf_sug"/>
    <property type="match status" value="1"/>
</dbReference>
<keyword evidence="2" id="KW-0547">Nucleotide-binding</keyword>
<proteinExistence type="predicted"/>
<evidence type="ECO:0000313" key="6">
    <source>
        <dbReference type="WBParaSite" id="maker-uti_cns_0006889-snap-gene-0.5-mRNA-1"/>
    </source>
</evidence>
<dbReference type="InterPro" id="IPR007577">
    <property type="entry name" value="GlycoTrfase_DXD_sugar-bd_CS"/>
</dbReference>
<dbReference type="PANTHER" id="PTHR32385">
    <property type="entry name" value="MANNOSYL PHOSPHORYLINOSITOL CERAMIDE SYNTHASE"/>
    <property type="match status" value="1"/>
</dbReference>
<keyword evidence="1" id="KW-0808">Transferase</keyword>
<organism evidence="5 6">
    <name type="scientific">Macrostomum lignano</name>
    <dbReference type="NCBI Taxonomy" id="282301"/>
    <lineage>
        <taxon>Eukaryota</taxon>
        <taxon>Metazoa</taxon>
        <taxon>Spiralia</taxon>
        <taxon>Lophotrochozoa</taxon>
        <taxon>Platyhelminthes</taxon>
        <taxon>Rhabditophora</taxon>
        <taxon>Macrostomorpha</taxon>
        <taxon>Macrostomida</taxon>
        <taxon>Macrostomidae</taxon>
        <taxon>Macrostomum</taxon>
    </lineage>
</organism>
<protein>
    <submittedName>
        <fullName evidence="6">Glyco_transf_64 domain-containing protein</fullName>
    </submittedName>
</protein>
<evidence type="ECO:0000256" key="4">
    <source>
        <dbReference type="SAM" id="MobiDB-lite"/>
    </source>
</evidence>
<feature type="region of interest" description="Disordered" evidence="4">
    <location>
        <begin position="1"/>
        <end position="79"/>
    </location>
</feature>
<dbReference type="Pfam" id="PF00025">
    <property type="entry name" value="Arf"/>
    <property type="match status" value="1"/>
</dbReference>
<dbReference type="Proteomes" id="UP000095280">
    <property type="component" value="Unplaced"/>
</dbReference>
<dbReference type="Gene3D" id="3.90.550.20">
    <property type="match status" value="1"/>
</dbReference>
<dbReference type="SUPFAM" id="SSF53448">
    <property type="entry name" value="Nucleotide-diphospho-sugar transferases"/>
    <property type="match status" value="1"/>
</dbReference>
<dbReference type="GO" id="GO:0003924">
    <property type="term" value="F:GTPase activity"/>
    <property type="evidence" value="ECO:0007669"/>
    <property type="project" value="InterPro"/>
</dbReference>
<dbReference type="InterPro" id="IPR006689">
    <property type="entry name" value="Small_GTPase_ARF/SAR"/>
</dbReference>
<evidence type="ECO:0000256" key="2">
    <source>
        <dbReference type="ARBA" id="ARBA00022741"/>
    </source>
</evidence>
<dbReference type="InterPro" id="IPR027417">
    <property type="entry name" value="P-loop_NTPase"/>
</dbReference>
<dbReference type="PANTHER" id="PTHR32385:SF15">
    <property type="entry name" value="INOSITOL PHOSPHOCERAMIDE MANNOSYLTRANSFERASE 1"/>
    <property type="match status" value="1"/>
</dbReference>
<keyword evidence="3" id="KW-0342">GTP-binding</keyword>
<reference evidence="6" key="1">
    <citation type="submission" date="2016-11" db="UniProtKB">
        <authorList>
            <consortium name="WormBaseParasite"/>
        </authorList>
    </citation>
    <scope>IDENTIFICATION</scope>
</reference>
<dbReference type="InterPro" id="IPR029044">
    <property type="entry name" value="Nucleotide-diphossugar_trans"/>
</dbReference>
<dbReference type="InterPro" id="IPR051706">
    <property type="entry name" value="Glycosyltransferase_domain"/>
</dbReference>
<evidence type="ECO:0000256" key="1">
    <source>
        <dbReference type="ARBA" id="ARBA00022679"/>
    </source>
</evidence>
<name>A0A1I8HLV8_9PLAT</name>
<dbReference type="Gene3D" id="3.40.50.300">
    <property type="entry name" value="P-loop containing nucleotide triphosphate hydrolases"/>
    <property type="match status" value="1"/>
</dbReference>
<dbReference type="GO" id="GO:0016020">
    <property type="term" value="C:membrane"/>
    <property type="evidence" value="ECO:0007669"/>
    <property type="project" value="GOC"/>
</dbReference>
<evidence type="ECO:0000256" key="3">
    <source>
        <dbReference type="ARBA" id="ARBA00023134"/>
    </source>
</evidence>
<keyword evidence="5" id="KW-1185">Reference proteome</keyword>
<sequence length="1397" mass="151380">ISWWCQPCANREPPNQEPPLAEPHNQLEPPLAEPPNQLEPPLEEPPNQEPLLAEPPNQEPPLAEPPNHLEPPLAEPLNQKPTDFNIIEAASSRKNLFYRAPSGLIFVVDSNDRERVGEAREELMRMLNEDELRDAILLASTSQQATGQSGRGWPGQQAGVQRSGRFWTRIGGAGNRLSEGNRGIRVETGEFAEFAGYLQNFYPTCLPGGFPAAAVPLWPHSWLMRRSSLCSSSLGIRRDADCKLDSMLDAVSRSSAFAMSQSQQQLVSGVQTTPAYLIIIAISIKLQFDSLQPGVNLSQCRFQIDLSAFVIILGIALAIPQSQQSRPRPEQQALQAVVIVTAHHIRLVVGSQRAGTAAALCAKLCSKWRSVAAVTFGLLLGYAVVAQLVALLDKPARDRQLIAALFSTIDSSQTTLASQNVNFTTRTLLPTVCTNQICRREYAEHLHRRCAFPIPKIRHILWRNESVSAYFAEQLRTWHRIHPDWTYVLWRDQDLEPFVAANFPAVLKQFKSLKLQIQRVDYIRYMLLLKFGGTYADLDYSLVQSLDEVRRFPAVVTREPEAHSLTFLGLNWPVKPLANPAFLMSAPNHSFFRFALEQLAVVDPKFDILGFAGPFGLTRIIEKYSNRTPLTNNSMSTVYLPPSFSFYPYLNNTLNSSSADFSKFRTSSLESACKRIVTGSEPKVRRLRRVKNLTKLCSDVTNLNPITDSSQPVFAVHDVRKSGPVWDYNGPKRQEYRTNLLSSSGGSASSELFGSGGCCLVKSVAAAGTEAGGCCGVGGDCTSSASSLSTSKSNDSSVSRAFTMPSKSACRELISALNASGQKSAMLGDSAEVDTAVGVSGGGGCGVVGIGGSCLLLLRVGERIWPLPVETGCAGRYGAARGGSAQRPHRGGCSGSSGGAVSSRLQVGLAYSRPPDAAAAADALIGAAIHHGGFDEVQEPDTQPHLLLLVLHPQVIQFQPQFMILIAQPPQLLISSRLPRAHFGQRGLHSVATVKRHRVDSVRGALTRTAMPSSQSQAVPAAASKHLTVDAWQQLRLSLPKVRMLKVHLTAAIGGCQLPYMFNWRVKLAKLLCLKYKGRTSAARALPSEMRMQSPVESQLIIESIVGSLTRVHSFTRKPGRPPGRPRRRFGEAPAAGCWPGWDSGSCSDPTTAGMLALETGRPLSGDSAELAAPPETSLPLLLVKRVTTELLAALPGCCCCCSRGADFLSSLLVAIIVRRNEDHVQSDLRPSLLAKQPDSVGVANVAQRHAIDGNDGVANVQSLGSGGRKARVYLRDEHRDSVLFAASDRHAEAFCGAASDYNVSELADALLTAESVEVVACGSNGRPSELAKTPTPTSPDHGFVPVQMNFSLKLGPQFVVLRAFHFAAEQLYLLNPASQLFVQVLGSQSGSIDFAL</sequence>
<evidence type="ECO:0000313" key="5">
    <source>
        <dbReference type="Proteomes" id="UP000095280"/>
    </source>
</evidence>
<dbReference type="WBParaSite" id="maker-uti_cns_0006889-snap-gene-0.5-mRNA-1">
    <property type="protein sequence ID" value="maker-uti_cns_0006889-snap-gene-0.5-mRNA-1"/>
    <property type="gene ID" value="maker-uti_cns_0006889-snap-gene-0.5"/>
</dbReference>
<dbReference type="GO" id="GO:0000030">
    <property type="term" value="F:mannosyltransferase activity"/>
    <property type="evidence" value="ECO:0007669"/>
    <property type="project" value="TreeGrafter"/>
</dbReference>
<feature type="compositionally biased region" description="Low complexity" evidence="4">
    <location>
        <begin position="26"/>
        <end position="40"/>
    </location>
</feature>
<dbReference type="GO" id="GO:0005525">
    <property type="term" value="F:GTP binding"/>
    <property type="evidence" value="ECO:0007669"/>
    <property type="project" value="UniProtKB-KW"/>
</dbReference>